<accession>A0ABP5R0G2</accession>
<evidence type="ECO:0000313" key="3">
    <source>
        <dbReference type="Proteomes" id="UP001500929"/>
    </source>
</evidence>
<keyword evidence="1" id="KW-0812">Transmembrane</keyword>
<proteinExistence type="predicted"/>
<feature type="transmembrane region" description="Helical" evidence="1">
    <location>
        <begin position="136"/>
        <end position="160"/>
    </location>
</feature>
<feature type="transmembrane region" description="Helical" evidence="1">
    <location>
        <begin position="71"/>
        <end position="88"/>
    </location>
</feature>
<evidence type="ECO:0000256" key="1">
    <source>
        <dbReference type="SAM" id="Phobius"/>
    </source>
</evidence>
<evidence type="ECO:0000313" key="2">
    <source>
        <dbReference type="EMBL" id="GAA2248555.1"/>
    </source>
</evidence>
<keyword evidence="3" id="KW-1185">Reference proteome</keyword>
<organism evidence="2 3">
    <name type="scientific">Herbiconiux moechotypicola</name>
    <dbReference type="NCBI Taxonomy" id="637393"/>
    <lineage>
        <taxon>Bacteria</taxon>
        <taxon>Bacillati</taxon>
        <taxon>Actinomycetota</taxon>
        <taxon>Actinomycetes</taxon>
        <taxon>Micrococcales</taxon>
        <taxon>Microbacteriaceae</taxon>
        <taxon>Herbiconiux</taxon>
    </lineage>
</organism>
<name>A0ABP5R0G2_9MICO</name>
<protein>
    <submittedName>
        <fullName evidence="2">Uncharacterized protein</fullName>
    </submittedName>
</protein>
<feature type="transmembrane region" description="Helical" evidence="1">
    <location>
        <begin position="166"/>
        <end position="183"/>
    </location>
</feature>
<gene>
    <name evidence="2" type="ORF">GCM10009851_37480</name>
</gene>
<dbReference type="EMBL" id="BAAAQY010000014">
    <property type="protein sequence ID" value="GAA2248555.1"/>
    <property type="molecule type" value="Genomic_DNA"/>
</dbReference>
<comment type="caution">
    <text evidence="2">The sequence shown here is derived from an EMBL/GenBank/DDBJ whole genome shotgun (WGS) entry which is preliminary data.</text>
</comment>
<reference evidence="3" key="1">
    <citation type="journal article" date="2019" name="Int. J. Syst. Evol. Microbiol.">
        <title>The Global Catalogue of Microorganisms (GCM) 10K type strain sequencing project: providing services to taxonomists for standard genome sequencing and annotation.</title>
        <authorList>
            <consortium name="The Broad Institute Genomics Platform"/>
            <consortium name="The Broad Institute Genome Sequencing Center for Infectious Disease"/>
            <person name="Wu L."/>
            <person name="Ma J."/>
        </authorList>
    </citation>
    <scope>NUCLEOTIDE SEQUENCE [LARGE SCALE GENOMIC DNA]</scope>
    <source>
        <strain evidence="3">JCM 16117</strain>
    </source>
</reference>
<keyword evidence="1" id="KW-1133">Transmembrane helix</keyword>
<dbReference type="Proteomes" id="UP001500929">
    <property type="component" value="Unassembled WGS sequence"/>
</dbReference>
<feature type="transmembrane region" description="Helical" evidence="1">
    <location>
        <begin position="94"/>
        <end position="115"/>
    </location>
</feature>
<keyword evidence="1" id="KW-0472">Membrane</keyword>
<sequence length="208" mass="23136">MPVEQHRHRLAVPVEAPPPQHRVRLIGHRDLIPGIHTHILVCPTPVEWGHPTRIRRYDHPVPRIVKTGWKLLYIVGAVVAIFLVNTLLRATPWVVAEVLGNAFFVLVFAVGTRSFRGRDEPLLPPRAWWRMTSRPTAGFVVASLFAVFTVTGVVFALTGLSAAHPAQAVSGLLFDGLIATAYAHSSVRLLRHPPATQKPLNKVRVRLR</sequence>